<reference evidence="9 10" key="1">
    <citation type="submission" date="2012-03" db="EMBL/GenBank/DDBJ databases">
        <title>The Genome Sequence of Bartonella tamiae Th239.</title>
        <authorList>
            <consortium name="The Broad Institute Genome Sequencing Platform"/>
            <consortium name="The Broad Institute Genome Sequencing Center for Infectious Disease"/>
            <person name="Feldgarden M."/>
            <person name="Kirby J."/>
            <person name="Kosoy M."/>
            <person name="Birtles R."/>
            <person name="Probert W.S."/>
            <person name="Chiaraviglio L."/>
            <person name="Young S.K."/>
            <person name="Zeng Q."/>
            <person name="Gargeya S."/>
            <person name="Fitzgerald M."/>
            <person name="Haas B."/>
            <person name="Abouelleil A."/>
            <person name="Alvarado L."/>
            <person name="Arachchi H.M."/>
            <person name="Berlin A."/>
            <person name="Chapman S.B."/>
            <person name="Gearin G."/>
            <person name="Goldberg J."/>
            <person name="Griggs A."/>
            <person name="Gujja S."/>
            <person name="Hansen M."/>
            <person name="Heiman D."/>
            <person name="Howarth C."/>
            <person name="Larimer J."/>
            <person name="Lui A."/>
            <person name="MacDonald P.J.P."/>
            <person name="McCowen C."/>
            <person name="Montmayeur A."/>
            <person name="Murphy C."/>
            <person name="Neiman D."/>
            <person name="Pearson M."/>
            <person name="Priest M."/>
            <person name="Roberts A."/>
            <person name="Saif S."/>
            <person name="Shea T."/>
            <person name="Sisk P."/>
            <person name="Stolte C."/>
            <person name="Sykes S."/>
            <person name="Wortman J."/>
            <person name="Nusbaum C."/>
            <person name="Birren B."/>
        </authorList>
    </citation>
    <scope>NUCLEOTIDE SEQUENCE [LARGE SCALE GENOMIC DNA]</scope>
    <source>
        <strain evidence="9 10">Th239</strain>
    </source>
</reference>
<name>J0QU50_9HYPH</name>
<organism evidence="9 10">
    <name type="scientific">Bartonella tamiae Th239</name>
    <dbReference type="NCBI Taxonomy" id="1094558"/>
    <lineage>
        <taxon>Bacteria</taxon>
        <taxon>Pseudomonadati</taxon>
        <taxon>Pseudomonadota</taxon>
        <taxon>Alphaproteobacteria</taxon>
        <taxon>Hyphomicrobiales</taxon>
        <taxon>Bartonellaceae</taxon>
        <taxon>Bartonella</taxon>
    </lineage>
</organism>
<dbReference type="CDD" id="cd00082">
    <property type="entry name" value="HisKA"/>
    <property type="match status" value="1"/>
</dbReference>
<dbReference type="GO" id="GO:0000155">
    <property type="term" value="F:phosphorelay sensor kinase activity"/>
    <property type="evidence" value="ECO:0007669"/>
    <property type="project" value="InterPro"/>
</dbReference>
<dbReference type="HOGENOM" id="CLU_021294_0_0_5"/>
<dbReference type="eggNOG" id="COG2205">
    <property type="taxonomic scope" value="Bacteria"/>
</dbReference>
<dbReference type="PROSITE" id="PS50112">
    <property type="entry name" value="PAS"/>
    <property type="match status" value="1"/>
</dbReference>
<proteinExistence type="predicted"/>
<dbReference type="SMART" id="SM00388">
    <property type="entry name" value="HisKA"/>
    <property type="match status" value="1"/>
</dbReference>
<dbReference type="Gene3D" id="3.30.565.10">
    <property type="entry name" value="Histidine kinase-like ATPase, C-terminal domain"/>
    <property type="match status" value="1"/>
</dbReference>
<dbReference type="EMBL" id="AIMB01000008">
    <property type="protein sequence ID" value="EJF89406.1"/>
    <property type="molecule type" value="Genomic_DNA"/>
</dbReference>
<keyword evidence="3" id="KW-0597">Phosphoprotein</keyword>
<dbReference type="Pfam" id="PF13426">
    <property type="entry name" value="PAS_9"/>
    <property type="match status" value="1"/>
</dbReference>
<evidence type="ECO:0000256" key="5">
    <source>
        <dbReference type="ARBA" id="ARBA00022777"/>
    </source>
</evidence>
<dbReference type="OrthoDB" id="9801651at2"/>
<dbReference type="Gene3D" id="3.30.450.20">
    <property type="entry name" value="PAS domain"/>
    <property type="match status" value="1"/>
</dbReference>
<dbReference type="SMART" id="SM00387">
    <property type="entry name" value="HATPase_c"/>
    <property type="match status" value="1"/>
</dbReference>
<dbReference type="Proteomes" id="UP000008952">
    <property type="component" value="Unassembled WGS sequence"/>
</dbReference>
<dbReference type="GO" id="GO:0006355">
    <property type="term" value="P:regulation of DNA-templated transcription"/>
    <property type="evidence" value="ECO:0007669"/>
    <property type="project" value="InterPro"/>
</dbReference>
<evidence type="ECO:0000256" key="4">
    <source>
        <dbReference type="ARBA" id="ARBA00022679"/>
    </source>
</evidence>
<protein>
    <recommendedName>
        <fullName evidence="2">histidine kinase</fullName>
        <ecNumber evidence="2">2.7.13.3</ecNumber>
    </recommendedName>
</protein>
<dbReference type="SUPFAM" id="SSF55874">
    <property type="entry name" value="ATPase domain of HSP90 chaperone/DNA topoisomerase II/histidine kinase"/>
    <property type="match status" value="1"/>
</dbReference>
<evidence type="ECO:0000313" key="9">
    <source>
        <dbReference type="EMBL" id="EJF89406.1"/>
    </source>
</evidence>
<dbReference type="InterPro" id="IPR005467">
    <property type="entry name" value="His_kinase_dom"/>
</dbReference>
<dbReference type="eggNOG" id="COG5002">
    <property type="taxonomic scope" value="Bacteria"/>
</dbReference>
<dbReference type="SUPFAM" id="SSF47384">
    <property type="entry name" value="Homodimeric domain of signal transducing histidine kinase"/>
    <property type="match status" value="1"/>
</dbReference>
<evidence type="ECO:0000256" key="6">
    <source>
        <dbReference type="SAM" id="MobiDB-lite"/>
    </source>
</evidence>
<evidence type="ECO:0000256" key="3">
    <source>
        <dbReference type="ARBA" id="ARBA00022553"/>
    </source>
</evidence>
<dbReference type="SMART" id="SM00091">
    <property type="entry name" value="PAS"/>
    <property type="match status" value="1"/>
</dbReference>
<dbReference type="Pfam" id="PF00512">
    <property type="entry name" value="HisKA"/>
    <property type="match status" value="1"/>
</dbReference>
<dbReference type="InterPro" id="IPR004358">
    <property type="entry name" value="Sig_transdc_His_kin-like_C"/>
</dbReference>
<keyword evidence="4" id="KW-0808">Transferase</keyword>
<dbReference type="Gene3D" id="1.10.287.130">
    <property type="match status" value="1"/>
</dbReference>
<feature type="domain" description="PAS" evidence="8">
    <location>
        <begin position="443"/>
        <end position="513"/>
    </location>
</feature>
<dbReference type="InterPro" id="IPR000014">
    <property type="entry name" value="PAS"/>
</dbReference>
<evidence type="ECO:0000256" key="2">
    <source>
        <dbReference type="ARBA" id="ARBA00012438"/>
    </source>
</evidence>
<sequence>MAFLDFLQSVEIKDAFMHEGAAFVCDVSGRELLWLDGEAAEFFGFKKLTSALERSSFFDRITSRQIENGAKSHFPVSLRGLHKSAIFLLSYIDAPNYGRVILAQAKKKSVLKAPEALIQGFEDEGLSAAILKSDGEVIASTNHFISDNSSLAILVQSLDHDSPIKTLLSQKNEKIQLSLIRLQNAPSLYLALFVRVSHAEKNMLNYNKHQDNAYKDVKNHSKKITWTMDQSGRFTAISLPVNLNDDCRTIDLIGQDFSYLTAIFERKDLDQLADSIDQHLSWENIALNVKGTFNGAKMRVFLSGVPIFLNDGTFAGFRGVGKILSIQNIHNQDLTSNFEVKNGAEDGDHHSEKQSGLSYSERSAFREIAERLRHDLHHSQVSDSDKTIAQETVKSETNKQKILDTPLMGDRFFETITSKQEETIETQAVSGLKSQGDVSSLFDRETLLNLLDTASDGVVLLNEEGVIESLSAAASALSGYETDDLVGKDLSVVFSLSTKDTLKTYIHALLKTQNHHFFNRGEKAEILCKDQRLIDVFVTVVPLAPSQGYAALLRDMTTLAASHDPDINNLAFNQTMHEIRTPLNAMIGFAQMMYEERFGAIGNKRYRGYVHDIVSSGSHILTLVNRFLEQAKIGHNDYIRSQKRKPDVSFDVVEQLRKSVAFLEQQANDNGITIRIIAPKTLPSFVIDAQELRQILLNLLSNAIRFTPSGGRIVIHAALTSNHEVKISVSDNGIGMTAEEMTKALQPFMQVARKDGRTGDDVFIGTGLGLPTSKSLVENNGGRFLLLSKPYRGTTIEMFFPTVHKN</sequence>
<feature type="domain" description="Histidine kinase" evidence="7">
    <location>
        <begin position="574"/>
        <end position="804"/>
    </location>
</feature>
<dbReference type="RefSeq" id="WP_008040717.1">
    <property type="nucleotide sequence ID" value="NZ_JH725147.1"/>
</dbReference>
<evidence type="ECO:0000259" key="8">
    <source>
        <dbReference type="PROSITE" id="PS50112"/>
    </source>
</evidence>
<dbReference type="PATRIC" id="fig|1094558.3.peg.2102"/>
<evidence type="ECO:0000313" key="10">
    <source>
        <dbReference type="Proteomes" id="UP000008952"/>
    </source>
</evidence>
<keyword evidence="10" id="KW-1185">Reference proteome</keyword>
<dbReference type="STRING" id="1094558.ME5_01957"/>
<dbReference type="NCBIfam" id="TIGR00229">
    <property type="entry name" value="sensory_box"/>
    <property type="match status" value="1"/>
</dbReference>
<feature type="region of interest" description="Disordered" evidence="6">
    <location>
        <begin position="340"/>
        <end position="359"/>
    </location>
</feature>
<comment type="caution">
    <text evidence="9">The sequence shown here is derived from an EMBL/GenBank/DDBJ whole genome shotgun (WGS) entry which is preliminary data.</text>
</comment>
<gene>
    <name evidence="9" type="ORF">ME5_01957</name>
</gene>
<dbReference type="PROSITE" id="PS50109">
    <property type="entry name" value="HIS_KIN"/>
    <property type="match status" value="1"/>
</dbReference>
<dbReference type="InterPro" id="IPR003594">
    <property type="entry name" value="HATPase_dom"/>
</dbReference>
<dbReference type="SUPFAM" id="SSF55785">
    <property type="entry name" value="PYP-like sensor domain (PAS domain)"/>
    <property type="match status" value="1"/>
</dbReference>
<dbReference type="InterPro" id="IPR036890">
    <property type="entry name" value="HATPase_C_sf"/>
</dbReference>
<feature type="compositionally biased region" description="Basic and acidic residues" evidence="6">
    <location>
        <begin position="342"/>
        <end position="353"/>
    </location>
</feature>
<dbReference type="PRINTS" id="PR00344">
    <property type="entry name" value="BCTRLSENSOR"/>
</dbReference>
<dbReference type="InterPro" id="IPR003661">
    <property type="entry name" value="HisK_dim/P_dom"/>
</dbReference>
<evidence type="ECO:0000259" key="7">
    <source>
        <dbReference type="PROSITE" id="PS50109"/>
    </source>
</evidence>
<dbReference type="EC" id="2.7.13.3" evidence="2"/>
<dbReference type="AlphaFoldDB" id="J0QU50"/>
<dbReference type="PANTHER" id="PTHR43047">
    <property type="entry name" value="TWO-COMPONENT HISTIDINE PROTEIN KINASE"/>
    <property type="match status" value="1"/>
</dbReference>
<dbReference type="Pfam" id="PF02518">
    <property type="entry name" value="HATPase_c"/>
    <property type="match status" value="1"/>
</dbReference>
<comment type="catalytic activity">
    <reaction evidence="1">
        <text>ATP + protein L-histidine = ADP + protein N-phospho-L-histidine.</text>
        <dbReference type="EC" id="2.7.13.3"/>
    </reaction>
</comment>
<dbReference type="InterPro" id="IPR035965">
    <property type="entry name" value="PAS-like_dom_sf"/>
</dbReference>
<evidence type="ECO:0000256" key="1">
    <source>
        <dbReference type="ARBA" id="ARBA00000085"/>
    </source>
</evidence>
<accession>J0QU50</accession>
<keyword evidence="5" id="KW-0418">Kinase</keyword>
<dbReference type="InterPro" id="IPR036097">
    <property type="entry name" value="HisK_dim/P_sf"/>
</dbReference>